<gene>
    <name evidence="3" type="ORF">B0T17DRAFT_168659</name>
</gene>
<keyword evidence="4" id="KW-1185">Reference proteome</keyword>
<evidence type="ECO:0000313" key="4">
    <source>
        <dbReference type="Proteomes" id="UP001174934"/>
    </source>
</evidence>
<proteinExistence type="predicted"/>
<dbReference type="Proteomes" id="UP001174934">
    <property type="component" value="Unassembled WGS sequence"/>
</dbReference>
<organism evidence="3 4">
    <name type="scientific">Bombardia bombarda</name>
    <dbReference type="NCBI Taxonomy" id="252184"/>
    <lineage>
        <taxon>Eukaryota</taxon>
        <taxon>Fungi</taxon>
        <taxon>Dikarya</taxon>
        <taxon>Ascomycota</taxon>
        <taxon>Pezizomycotina</taxon>
        <taxon>Sordariomycetes</taxon>
        <taxon>Sordariomycetidae</taxon>
        <taxon>Sordariales</taxon>
        <taxon>Lasiosphaeriaceae</taxon>
        <taxon>Bombardia</taxon>
    </lineage>
</organism>
<evidence type="ECO:0000256" key="1">
    <source>
        <dbReference type="SAM" id="MobiDB-lite"/>
    </source>
</evidence>
<feature type="chain" id="PRO_5041456332" description="Secreted protein" evidence="2">
    <location>
        <begin position="19"/>
        <end position="117"/>
    </location>
</feature>
<evidence type="ECO:0000256" key="2">
    <source>
        <dbReference type="SAM" id="SignalP"/>
    </source>
</evidence>
<evidence type="ECO:0008006" key="5">
    <source>
        <dbReference type="Google" id="ProtNLM"/>
    </source>
</evidence>
<protein>
    <recommendedName>
        <fullName evidence="5">Secreted protein</fullName>
    </recommendedName>
</protein>
<dbReference type="AlphaFoldDB" id="A0AA39X7P8"/>
<comment type="caution">
    <text evidence="3">The sequence shown here is derived from an EMBL/GenBank/DDBJ whole genome shotgun (WGS) entry which is preliminary data.</text>
</comment>
<sequence length="117" mass="13149">MFLFSLLSRCSLLHLSFTVCCVAPCPSPFICCAFLFCQWRAAAGTHGWGRRGAVIECLVAHSSGRSRDTHTSKRRNEKGNGERSNQKKKKKATQILESPFPDVVRCDWQPNKSFSNN</sequence>
<dbReference type="EMBL" id="JAULSR010000002">
    <property type="protein sequence ID" value="KAK0628858.1"/>
    <property type="molecule type" value="Genomic_DNA"/>
</dbReference>
<keyword evidence="2" id="KW-0732">Signal</keyword>
<reference evidence="3" key="1">
    <citation type="submission" date="2023-06" db="EMBL/GenBank/DDBJ databases">
        <title>Genome-scale phylogeny and comparative genomics of the fungal order Sordariales.</title>
        <authorList>
            <consortium name="Lawrence Berkeley National Laboratory"/>
            <person name="Hensen N."/>
            <person name="Bonometti L."/>
            <person name="Westerberg I."/>
            <person name="Brannstrom I.O."/>
            <person name="Guillou S."/>
            <person name="Cros-Aarteil S."/>
            <person name="Calhoun S."/>
            <person name="Haridas S."/>
            <person name="Kuo A."/>
            <person name="Mondo S."/>
            <person name="Pangilinan J."/>
            <person name="Riley R."/>
            <person name="LaButti K."/>
            <person name="Andreopoulos B."/>
            <person name="Lipzen A."/>
            <person name="Chen C."/>
            <person name="Yanf M."/>
            <person name="Daum C."/>
            <person name="Ng V."/>
            <person name="Clum A."/>
            <person name="Steindorff A."/>
            <person name="Ohm R."/>
            <person name="Martin F."/>
            <person name="Silar P."/>
            <person name="Natvig D."/>
            <person name="Lalanne C."/>
            <person name="Gautier V."/>
            <person name="Ament-velasquez S.L."/>
            <person name="Kruys A."/>
            <person name="Hutchinson M.I."/>
            <person name="Powell A.J."/>
            <person name="Barry K."/>
            <person name="Miller A.N."/>
            <person name="Grigoriev I.V."/>
            <person name="Debuchy R."/>
            <person name="Gladieux P."/>
            <person name="Thoren M.H."/>
            <person name="Johannesson H."/>
        </authorList>
    </citation>
    <scope>NUCLEOTIDE SEQUENCE</scope>
    <source>
        <strain evidence="3">SMH3391-2</strain>
    </source>
</reference>
<feature type="region of interest" description="Disordered" evidence="1">
    <location>
        <begin position="62"/>
        <end position="117"/>
    </location>
</feature>
<accession>A0AA39X7P8</accession>
<name>A0AA39X7P8_9PEZI</name>
<feature type="signal peptide" evidence="2">
    <location>
        <begin position="1"/>
        <end position="18"/>
    </location>
</feature>
<evidence type="ECO:0000313" key="3">
    <source>
        <dbReference type="EMBL" id="KAK0628858.1"/>
    </source>
</evidence>